<evidence type="ECO:0000256" key="2">
    <source>
        <dbReference type="ARBA" id="ARBA00016013"/>
    </source>
</evidence>
<proteinExistence type="inferred from homology"/>
<dbReference type="GO" id="GO:0044781">
    <property type="term" value="P:bacterial-type flagellum organization"/>
    <property type="evidence" value="ECO:0007669"/>
    <property type="project" value="UniProtKB-UniRule"/>
</dbReference>
<dbReference type="InterPro" id="IPR025963">
    <property type="entry name" value="FLgD_Tudor"/>
</dbReference>
<reference evidence="9" key="1">
    <citation type="submission" date="2018-05" db="EMBL/GenBank/DDBJ databases">
        <title>Genome sequencing of Phenylobacterium sp. HYN0004.</title>
        <authorList>
            <person name="Yi H."/>
            <person name="Baek C."/>
        </authorList>
    </citation>
    <scope>NUCLEOTIDE SEQUENCE [LARGE SCALE GENOMIC DNA]</scope>
    <source>
        <strain evidence="9">HYN0004</strain>
    </source>
</reference>
<dbReference type="Gene3D" id="2.30.30.910">
    <property type="match status" value="1"/>
</dbReference>
<keyword evidence="8" id="KW-0969">Cilium</keyword>
<protein>
    <recommendedName>
        <fullName evidence="2 5">Basal-body rod modification protein FlgD</fullName>
    </recommendedName>
</protein>
<evidence type="ECO:0000256" key="4">
    <source>
        <dbReference type="ARBA" id="ARBA00024746"/>
    </source>
</evidence>
<dbReference type="InterPro" id="IPR005648">
    <property type="entry name" value="FlgD"/>
</dbReference>
<organism evidence="8 9">
    <name type="scientific">Phenylobacterium parvum</name>
    <dbReference type="NCBI Taxonomy" id="2201350"/>
    <lineage>
        <taxon>Bacteria</taxon>
        <taxon>Pseudomonadati</taxon>
        <taxon>Pseudomonadota</taxon>
        <taxon>Alphaproteobacteria</taxon>
        <taxon>Caulobacterales</taxon>
        <taxon>Caulobacteraceae</taxon>
        <taxon>Phenylobacterium</taxon>
    </lineage>
</organism>
<keyword evidence="9" id="KW-1185">Reference proteome</keyword>
<dbReference type="Pfam" id="PF03963">
    <property type="entry name" value="FlgD"/>
    <property type="match status" value="1"/>
</dbReference>
<feature type="domain" description="FlgD Tudor-like" evidence="7">
    <location>
        <begin position="84"/>
        <end position="216"/>
    </location>
</feature>
<keyword evidence="8" id="KW-0282">Flagellum</keyword>
<keyword evidence="3 5" id="KW-1005">Bacterial flagellum biogenesis</keyword>
<gene>
    <name evidence="8" type="ORF">HYN04_03710</name>
</gene>
<dbReference type="Proteomes" id="UP000247763">
    <property type="component" value="Chromosome"/>
</dbReference>
<evidence type="ECO:0000313" key="9">
    <source>
        <dbReference type="Proteomes" id="UP000247763"/>
    </source>
</evidence>
<dbReference type="Gene3D" id="2.60.40.4070">
    <property type="match status" value="1"/>
</dbReference>
<evidence type="ECO:0000256" key="3">
    <source>
        <dbReference type="ARBA" id="ARBA00022795"/>
    </source>
</evidence>
<name>A0A2Z3HZE2_9CAUL</name>
<dbReference type="Pfam" id="PF13861">
    <property type="entry name" value="FLgD_tudor"/>
    <property type="match status" value="1"/>
</dbReference>
<dbReference type="InterPro" id="IPR025965">
    <property type="entry name" value="FlgD/Vpr_Ig-like"/>
</dbReference>
<sequence length="222" mass="23278">MAVTPTTATPAKTQDIGALGKAQLASSYDTFLKLLTTQIQNQDPLSPLDSNQFTQQLVQMTGVQQQLYSNDLLKQLVSNTGTGMAQAVSVIGREVTADSAKATLSGGRANWSYNLGRDAASVKIEVLDSNGRTVAVSAPTNLKAGDQAFTWNGSDLTGLKRQDGGEYSLRITPTDASGATITSKVFQRGVVTGVEQSAGQSILSIGGTRVPWTAVTSVRQPA</sequence>
<evidence type="ECO:0000259" key="7">
    <source>
        <dbReference type="Pfam" id="PF13861"/>
    </source>
</evidence>
<evidence type="ECO:0000259" key="6">
    <source>
        <dbReference type="Pfam" id="PF13860"/>
    </source>
</evidence>
<feature type="domain" description="FlgD/Vpr Ig-like" evidence="6">
    <location>
        <begin position="103"/>
        <end position="176"/>
    </location>
</feature>
<dbReference type="EMBL" id="CP029479">
    <property type="protein sequence ID" value="AWM76938.1"/>
    <property type="molecule type" value="Genomic_DNA"/>
</dbReference>
<dbReference type="KEGG" id="phb:HYN04_03710"/>
<evidence type="ECO:0000313" key="8">
    <source>
        <dbReference type="EMBL" id="AWM76938.1"/>
    </source>
</evidence>
<comment type="similarity">
    <text evidence="1 5">Belongs to the FlgD family.</text>
</comment>
<evidence type="ECO:0000256" key="1">
    <source>
        <dbReference type="ARBA" id="ARBA00010577"/>
    </source>
</evidence>
<dbReference type="Pfam" id="PF13860">
    <property type="entry name" value="FlgD_ig"/>
    <property type="match status" value="1"/>
</dbReference>
<comment type="function">
    <text evidence="4 5">Required for flagellar hook formation. May act as a scaffolding protein.</text>
</comment>
<dbReference type="RefSeq" id="WP_110449507.1">
    <property type="nucleotide sequence ID" value="NZ_CP029479.1"/>
</dbReference>
<accession>A0A2Z3HZE2</accession>
<dbReference type="OrthoDB" id="9785233at2"/>
<evidence type="ECO:0000256" key="5">
    <source>
        <dbReference type="RuleBase" id="RU362076"/>
    </source>
</evidence>
<dbReference type="AlphaFoldDB" id="A0A2Z3HZE2"/>
<keyword evidence="8" id="KW-0966">Cell projection</keyword>